<dbReference type="Gene3D" id="3.90.70.10">
    <property type="entry name" value="Cysteine proteinases"/>
    <property type="match status" value="1"/>
</dbReference>
<dbReference type="EMBL" id="BLAL01000206">
    <property type="protein sequence ID" value="GES91833.1"/>
    <property type="molecule type" value="Genomic_DNA"/>
</dbReference>
<dbReference type="EC" id="3.4.19.12" evidence="3"/>
<dbReference type="GO" id="GO:0004843">
    <property type="term" value="F:cysteine-type deubiquitinase activity"/>
    <property type="evidence" value="ECO:0007669"/>
    <property type="project" value="UniProtKB-EC"/>
</dbReference>
<evidence type="ECO:0000256" key="1">
    <source>
        <dbReference type="ARBA" id="ARBA00000707"/>
    </source>
</evidence>
<evidence type="ECO:0000256" key="6">
    <source>
        <dbReference type="ARBA" id="ARBA00022801"/>
    </source>
</evidence>
<dbReference type="InterPro" id="IPR024729">
    <property type="entry name" value="USP7_ICP0-binding_dom"/>
</dbReference>
<dbReference type="Pfam" id="PF12436">
    <property type="entry name" value="USP7_ICP0_bdg"/>
    <property type="match status" value="1"/>
</dbReference>
<dbReference type="InterPro" id="IPR018200">
    <property type="entry name" value="USP_CS"/>
</dbReference>
<dbReference type="InterPro" id="IPR028889">
    <property type="entry name" value="USP"/>
</dbReference>
<dbReference type="Pfam" id="PF00443">
    <property type="entry name" value="UCH"/>
    <property type="match status" value="1"/>
</dbReference>
<comment type="similarity">
    <text evidence="2">Belongs to the peptidase C19 family.</text>
</comment>
<evidence type="ECO:0000256" key="3">
    <source>
        <dbReference type="ARBA" id="ARBA00012759"/>
    </source>
</evidence>
<dbReference type="OrthoDB" id="289038at2759"/>
<name>A0A8H3QTQ5_9GLOM</name>
<dbReference type="Pfam" id="PF14533">
    <property type="entry name" value="USP7_C2"/>
    <property type="match status" value="1"/>
</dbReference>
<protein>
    <recommendedName>
        <fullName evidence="3">ubiquitinyl hydrolase 1</fullName>
        <ecNumber evidence="3">3.4.19.12</ecNumber>
    </recommendedName>
</protein>
<reference evidence="9" key="1">
    <citation type="submission" date="2019-10" db="EMBL/GenBank/DDBJ databases">
        <title>Conservation and host-specific expression of non-tandemly repeated heterogenous ribosome RNA gene in arbuscular mycorrhizal fungi.</title>
        <authorList>
            <person name="Maeda T."/>
            <person name="Kobayashi Y."/>
            <person name="Nakagawa T."/>
            <person name="Ezawa T."/>
            <person name="Yamaguchi K."/>
            <person name="Bino T."/>
            <person name="Nishimoto Y."/>
            <person name="Shigenobu S."/>
            <person name="Kawaguchi M."/>
        </authorList>
    </citation>
    <scope>NUCLEOTIDE SEQUENCE</scope>
    <source>
        <strain evidence="9">HR1</strain>
    </source>
</reference>
<sequence length="603" mass="70877">MNIRLEEFLSKDADRSISHKYILFGVLAHSGSFYEGHYFSLLKPEKDGSWFRFDDTCITSVIDDEVFANAYILVYIRESDINEMLSPVALEEIPYHLRCLEEERTLAYQKEKEMLTVKIMTSETFKNYQGFGLANFNEVHVYKILKSETFGVFKENISKVLNIPPKQARFWIFINRPNGTIRPDCIWKYRTNQLMLWLSEENDHLIVFLKYFDPDKQAFEGLGHLYVQKFNKVGDYTQVFCEKKELPPRTPLEIYEEIKPYRIIKMNPEYTFQESDMQDGDIFVSKRIQKHKVARRCWNIPDFHESLIIVSFKPKFKNQEPSLKFDLVLGEKWTYDMIAEAVATRLSVNTFKLRFTTAFSTTGIPKSIIKRSINQTLSDMLKIAYLKPSIYVLYYEILDINIVELETQRSLEVSWLGNTVKEKQVICIHLQKNAIINELLKEILKKVSLSSPNSRIRLFEVRHNKIHKDYTGTESIGSIQEFATLYAEEIPLDEIAINQYDRIFKVCYFTTLCLYGIPFKLVIKNGEKFVDTKVRLQQRLDMNEKGFSKVKFAIIHGTTSYIKPKYFDDENIILSEKKLSNDDYLGLDYTNELVEFEMQNLLI</sequence>
<dbReference type="GO" id="GO:0006508">
    <property type="term" value="P:proteolysis"/>
    <property type="evidence" value="ECO:0007669"/>
    <property type="project" value="UniProtKB-KW"/>
</dbReference>
<dbReference type="InterPro" id="IPR029346">
    <property type="entry name" value="USP_C"/>
</dbReference>
<evidence type="ECO:0000256" key="5">
    <source>
        <dbReference type="ARBA" id="ARBA00022786"/>
    </source>
</evidence>
<evidence type="ECO:0000313" key="10">
    <source>
        <dbReference type="Proteomes" id="UP000615446"/>
    </source>
</evidence>
<keyword evidence="5" id="KW-0833">Ubl conjugation pathway</keyword>
<dbReference type="Gene3D" id="3.10.20.90">
    <property type="entry name" value="Phosphatidylinositol 3-kinase Catalytic Subunit, Chain A, domain 1"/>
    <property type="match status" value="2"/>
</dbReference>
<dbReference type="InterPro" id="IPR001394">
    <property type="entry name" value="Peptidase_C19_UCH"/>
</dbReference>
<comment type="caution">
    <text evidence="9">The sequence shown here is derived from an EMBL/GenBank/DDBJ whole genome shotgun (WGS) entry which is preliminary data.</text>
</comment>
<organism evidence="9 10">
    <name type="scientific">Rhizophagus clarus</name>
    <dbReference type="NCBI Taxonomy" id="94130"/>
    <lineage>
        <taxon>Eukaryota</taxon>
        <taxon>Fungi</taxon>
        <taxon>Fungi incertae sedis</taxon>
        <taxon>Mucoromycota</taxon>
        <taxon>Glomeromycotina</taxon>
        <taxon>Glomeromycetes</taxon>
        <taxon>Glomerales</taxon>
        <taxon>Glomeraceae</taxon>
        <taxon>Rhizophagus</taxon>
    </lineage>
</organism>
<dbReference type="GO" id="GO:0016579">
    <property type="term" value="P:protein deubiquitination"/>
    <property type="evidence" value="ECO:0007669"/>
    <property type="project" value="InterPro"/>
</dbReference>
<evidence type="ECO:0000259" key="8">
    <source>
        <dbReference type="PROSITE" id="PS50235"/>
    </source>
</evidence>
<dbReference type="Proteomes" id="UP000615446">
    <property type="component" value="Unassembled WGS sequence"/>
</dbReference>
<dbReference type="AlphaFoldDB" id="A0A8H3QTQ5"/>
<keyword evidence="6" id="KW-0378">Hydrolase</keyword>
<dbReference type="PROSITE" id="PS50235">
    <property type="entry name" value="USP_3"/>
    <property type="match status" value="1"/>
</dbReference>
<keyword evidence="4" id="KW-0645">Protease</keyword>
<gene>
    <name evidence="9" type="ORF">RCL2_001863300</name>
</gene>
<comment type="catalytic activity">
    <reaction evidence="1">
        <text>Thiol-dependent hydrolysis of ester, thioester, amide, peptide and isopeptide bonds formed by the C-terminal Gly of ubiquitin (a 76-residue protein attached to proteins as an intracellular targeting signal).</text>
        <dbReference type="EC" id="3.4.19.12"/>
    </reaction>
</comment>
<proteinExistence type="inferred from homology"/>
<dbReference type="SUPFAM" id="SSF54001">
    <property type="entry name" value="Cysteine proteinases"/>
    <property type="match status" value="1"/>
</dbReference>
<evidence type="ECO:0000256" key="4">
    <source>
        <dbReference type="ARBA" id="ARBA00022670"/>
    </source>
</evidence>
<evidence type="ECO:0000256" key="7">
    <source>
        <dbReference type="ARBA" id="ARBA00022807"/>
    </source>
</evidence>
<evidence type="ECO:0000256" key="2">
    <source>
        <dbReference type="ARBA" id="ARBA00009085"/>
    </source>
</evidence>
<accession>A0A8H3QTQ5</accession>
<keyword evidence="7" id="KW-0788">Thiol protease</keyword>
<dbReference type="PROSITE" id="PS00973">
    <property type="entry name" value="USP_2"/>
    <property type="match status" value="1"/>
</dbReference>
<feature type="domain" description="USP" evidence="8">
    <location>
        <begin position="1"/>
        <end position="78"/>
    </location>
</feature>
<dbReference type="InterPro" id="IPR038765">
    <property type="entry name" value="Papain-like_cys_pep_sf"/>
</dbReference>
<evidence type="ECO:0000313" key="9">
    <source>
        <dbReference type="EMBL" id="GES91833.1"/>
    </source>
</evidence>